<sequence length="74" mass="8292">MDGKQSKNESSEIAGRIYDVSDYKREDSLSSGLATTHEQVSDTYAEGEIKAVVDDVNGRDIELQKKELRKKSNK</sequence>
<comment type="caution">
    <text evidence="1">The sequence shown here is derived from an EMBL/GenBank/DDBJ whole genome shotgun (WGS) entry which is preliminary data.</text>
</comment>
<dbReference type="Proteomes" id="UP000789326">
    <property type="component" value="Unassembled WGS sequence"/>
</dbReference>
<evidence type="ECO:0000313" key="2">
    <source>
        <dbReference type="Proteomes" id="UP000789326"/>
    </source>
</evidence>
<gene>
    <name evidence="1" type="ORF">SRABI133_03856</name>
</gene>
<evidence type="ECO:0008006" key="3">
    <source>
        <dbReference type="Google" id="ProtNLM"/>
    </source>
</evidence>
<proteinExistence type="predicted"/>
<reference evidence="1" key="1">
    <citation type="submission" date="2021-11" db="EMBL/GenBank/DDBJ databases">
        <authorList>
            <person name="Bulgarelli D."/>
        </authorList>
    </citation>
    <scope>NUCLEOTIDE SEQUENCE</scope>
    <source>
        <strain evidence="1">Bi133</strain>
    </source>
</reference>
<evidence type="ECO:0000313" key="1">
    <source>
        <dbReference type="EMBL" id="CAH0277885.1"/>
    </source>
</evidence>
<accession>A0A9W4PHB1</accession>
<name>A0A9W4PHB1_9BACI</name>
<protein>
    <recommendedName>
        <fullName evidence="3">DUF4025 domain-containing protein</fullName>
    </recommendedName>
</protein>
<dbReference type="EMBL" id="CAKKMG010000070">
    <property type="protein sequence ID" value="CAH0277885.1"/>
    <property type="molecule type" value="Genomic_DNA"/>
</dbReference>
<dbReference type="AlphaFoldDB" id="A0A9W4PHB1"/>
<dbReference type="InterPro" id="IPR025100">
    <property type="entry name" value="DUF4025"/>
</dbReference>
<dbReference type="RefSeq" id="WP_230303222.1">
    <property type="nucleotide sequence ID" value="NZ_CAKKMG010000070.1"/>
</dbReference>
<dbReference type="Pfam" id="PF13217">
    <property type="entry name" value="DUF4025"/>
    <property type="match status" value="1"/>
</dbReference>
<organism evidence="1 2">
    <name type="scientific">Peribacillus simplex</name>
    <dbReference type="NCBI Taxonomy" id="1478"/>
    <lineage>
        <taxon>Bacteria</taxon>
        <taxon>Bacillati</taxon>
        <taxon>Bacillota</taxon>
        <taxon>Bacilli</taxon>
        <taxon>Bacillales</taxon>
        <taxon>Bacillaceae</taxon>
        <taxon>Peribacillus</taxon>
    </lineage>
</organism>